<reference evidence="2" key="1">
    <citation type="journal article" date="2016" name="Genome Announc.">
        <title>Draft genome sequences of fungus Aspergillus calidoustus.</title>
        <authorList>
            <person name="Horn F."/>
            <person name="Linde J."/>
            <person name="Mattern D.J."/>
            <person name="Walther G."/>
            <person name="Guthke R."/>
            <person name="Scherlach K."/>
            <person name="Martin K."/>
            <person name="Brakhage A.A."/>
            <person name="Petzke L."/>
            <person name="Valiante V."/>
        </authorList>
    </citation>
    <scope>NUCLEOTIDE SEQUENCE [LARGE SCALE GENOMIC DNA]</scope>
    <source>
        <strain evidence="2">SF006504</strain>
    </source>
</reference>
<proteinExistence type="predicted"/>
<dbReference type="STRING" id="454130.A0A0U5CFF5"/>
<organism evidence="1 2">
    <name type="scientific">Aspergillus calidoustus</name>
    <dbReference type="NCBI Taxonomy" id="454130"/>
    <lineage>
        <taxon>Eukaryota</taxon>
        <taxon>Fungi</taxon>
        <taxon>Dikarya</taxon>
        <taxon>Ascomycota</taxon>
        <taxon>Pezizomycotina</taxon>
        <taxon>Eurotiomycetes</taxon>
        <taxon>Eurotiomycetidae</taxon>
        <taxon>Eurotiales</taxon>
        <taxon>Aspergillaceae</taxon>
        <taxon>Aspergillus</taxon>
        <taxon>Aspergillus subgen. Nidulantes</taxon>
    </lineage>
</organism>
<dbReference type="OMA" id="RICIVQI"/>
<dbReference type="AlphaFoldDB" id="A0A0U5CFF5"/>
<dbReference type="InterPro" id="IPR052078">
    <property type="entry name" value="Trehalose_Metab_GTase"/>
</dbReference>
<sequence length="444" mass="50507">METGSWIYSPSNIVYAGVSELVVADSVARFAIVVRNVSDLVRFFECQLPLVPKHNRATAVPDLILRTLIEYRNAINEKLAAVALPRSLADQCPTLCLQLWKELDAVPYVIAREPHQRTHADQGERATFAGWEEKQIDEQADSIARKCIGSFGIGHVPPTQLDLHGMVAVDNDSRVCFLNEAEYRRTVGDRTWTLLQHYAGDLRKRKVKVAFFSSTAHGRPDISTHHALIRLAQYLGVDFQWYVPRPRPQLLEVIRRVQRILHCVETPSHPLTTDEELRILEWVYKTAKRYWLSKPGGPLLPRVEGGADVVVISEAILSSLALIAKQSDPRRPVVFENRLHVHHHRCAHDNVVYDGDNNNDDVRKTPEHQTFEFLRARLREVDLLVSQEPKAFSPRLMPMKQVGYMPVAIDQLEGLNKPLHDWDVAFYGRELNAICRSAGKPILD</sequence>
<dbReference type="EMBL" id="CDMC01000013">
    <property type="protein sequence ID" value="CEL09001.1"/>
    <property type="molecule type" value="Genomic_DNA"/>
</dbReference>
<keyword evidence="2" id="KW-1185">Reference proteome</keyword>
<evidence type="ECO:0000313" key="2">
    <source>
        <dbReference type="Proteomes" id="UP000054771"/>
    </source>
</evidence>
<accession>A0A0U5CFF5</accession>
<dbReference type="Gene3D" id="3.40.50.2000">
    <property type="entry name" value="Glycogen Phosphorylase B"/>
    <property type="match status" value="1"/>
</dbReference>
<evidence type="ECO:0000313" key="1">
    <source>
        <dbReference type="EMBL" id="CEL09001.1"/>
    </source>
</evidence>
<dbReference type="OrthoDB" id="937291at2759"/>
<gene>
    <name evidence="1" type="ORF">ASPCAL12145</name>
</gene>
<protein>
    <submittedName>
        <fullName evidence="1">Uncharacterized protein</fullName>
    </submittedName>
</protein>
<dbReference type="PANTHER" id="PTHR47779">
    <property type="entry name" value="SYNTHASE (CCG-9), PUTATIVE (AFU_ORTHOLOGUE AFUA_3G12100)-RELATED"/>
    <property type="match status" value="1"/>
</dbReference>
<dbReference type="Proteomes" id="UP000054771">
    <property type="component" value="Unassembled WGS sequence"/>
</dbReference>
<name>A0A0U5CFF5_ASPCI</name>
<dbReference type="PANTHER" id="PTHR47779:SF2">
    <property type="entry name" value="SHOCK TREHALOSE SYNTHASE, PUTATIVE (AFU_ORTHOLOGUE AFUA_5G14780)-RELATED"/>
    <property type="match status" value="1"/>
</dbReference>